<evidence type="ECO:0000259" key="16">
    <source>
        <dbReference type="PROSITE" id="PS51758"/>
    </source>
</evidence>
<evidence type="ECO:0000256" key="9">
    <source>
        <dbReference type="ARBA" id="ARBA00023136"/>
    </source>
</evidence>
<keyword evidence="18" id="KW-1185">Reference proteome</keyword>
<dbReference type="AlphaFoldDB" id="A0A0R3W8Q0"/>
<dbReference type="GO" id="GO:0005743">
    <property type="term" value="C:mitochondrial inner membrane"/>
    <property type="evidence" value="ECO:0007669"/>
    <property type="project" value="UniProtKB-SubCell"/>
</dbReference>
<evidence type="ECO:0000256" key="2">
    <source>
        <dbReference type="ARBA" id="ARBA00009584"/>
    </source>
</evidence>
<keyword evidence="12" id="KW-0175">Coiled coil</keyword>
<feature type="region of interest" description="Disordered" evidence="13">
    <location>
        <begin position="465"/>
        <end position="531"/>
    </location>
</feature>
<feature type="transmembrane region" description="Helical" evidence="14">
    <location>
        <begin position="21"/>
        <end position="44"/>
    </location>
</feature>
<feature type="compositionally biased region" description="Basic and acidic residues" evidence="13">
    <location>
        <begin position="711"/>
        <end position="721"/>
    </location>
</feature>
<dbReference type="GO" id="GO:0043022">
    <property type="term" value="F:ribosome binding"/>
    <property type="evidence" value="ECO:0007669"/>
    <property type="project" value="InterPro"/>
</dbReference>
<feature type="compositionally biased region" description="Basic and acidic residues" evidence="13">
    <location>
        <begin position="503"/>
        <end position="531"/>
    </location>
</feature>
<evidence type="ECO:0000256" key="11">
    <source>
        <dbReference type="PROSITE-ProRule" id="PRU01094"/>
    </source>
</evidence>
<protein>
    <recommendedName>
        <fullName evidence="3">Mitochondrial proton/calcium exchanger protein</fullName>
    </recommendedName>
    <alternativeName>
        <fullName evidence="10">Leucine zipper-EF-hand-containing transmembrane protein 1</fullName>
    </alternativeName>
</protein>
<keyword evidence="5 14" id="KW-0812">Transmembrane</keyword>
<keyword evidence="7 14" id="KW-1133">Transmembrane helix</keyword>
<evidence type="ECO:0000313" key="19">
    <source>
        <dbReference type="WBParaSite" id="TASK_0000675501-mRNA-1"/>
    </source>
</evidence>
<dbReference type="OrthoDB" id="624114at2759"/>
<evidence type="ECO:0000256" key="7">
    <source>
        <dbReference type="ARBA" id="ARBA00022989"/>
    </source>
</evidence>
<gene>
    <name evidence="17" type="ORF">TASK_LOCUS6756</name>
</gene>
<evidence type="ECO:0000256" key="12">
    <source>
        <dbReference type="SAM" id="Coils"/>
    </source>
</evidence>
<dbReference type="EMBL" id="UYRS01018533">
    <property type="protein sequence ID" value="VDK37283.1"/>
    <property type="molecule type" value="Genomic_DNA"/>
</dbReference>
<feature type="compositionally biased region" description="Acidic residues" evidence="13">
    <location>
        <begin position="687"/>
        <end position="696"/>
    </location>
</feature>
<feature type="coiled-coil region" evidence="12">
    <location>
        <begin position="409"/>
        <end position="458"/>
    </location>
</feature>
<evidence type="ECO:0000259" key="15">
    <source>
        <dbReference type="PROSITE" id="PS50222"/>
    </source>
</evidence>
<dbReference type="PROSITE" id="PS50222">
    <property type="entry name" value="EF_HAND_2"/>
    <property type="match status" value="1"/>
</dbReference>
<feature type="domain" description="Letm1 RBD" evidence="16">
    <location>
        <begin position="67"/>
        <end position="331"/>
    </location>
</feature>
<feature type="region of interest" description="Disordered" evidence="13">
    <location>
        <begin position="364"/>
        <end position="409"/>
    </location>
</feature>
<evidence type="ECO:0000256" key="4">
    <source>
        <dbReference type="ARBA" id="ARBA00022449"/>
    </source>
</evidence>
<keyword evidence="6" id="KW-0999">Mitochondrion inner membrane</keyword>
<evidence type="ECO:0000256" key="10">
    <source>
        <dbReference type="ARBA" id="ARBA00031360"/>
    </source>
</evidence>
<feature type="domain" description="EF-hand" evidence="15">
    <location>
        <begin position="629"/>
        <end position="664"/>
    </location>
</feature>
<sequence length="721" mass="80926">MTWKSSPANHQRLLVRTVADIFLLVPFAVFIIVPFMELLLPVYLKFFPFMLPSTFKEKGKEEEMVRQQLKAKLEVARFLQETVMQTTTRASKSKDVPTIVEFQEFLKTVRQSGQLANTTDILRFSRLFEDQVTLDSLDHAQLKALCQLLEINSIGPSNFLRFQLWLRVRQLRTEDKLIAKEGVEQIPSWELQSLSRNRGMRSLGLTEERLRSQLSQWLELHLEKNVPITLLLLSRAMYLQDTTLPPEQQLQHAISALPDKATEEAAVKAVESTEDVDPKMKMEVLRKEQETIKAERAAARKAAAETRKAAEAESRELLVDKAKPLESKSSEELKDTAKKLVGKSLQEPLEPIVPPVKPPPIPYAAPETAASVPESVSAEKASAVPPPVPVEAEASKLSEGEPVVSSKDLGSIKDAIESMEESKKALQEEHLLDLKADLEEAVKLRQQQQKEAEKVKAAAELVKEGKEKKDEMAVAEAVPKSAPPPPKPVAEEKPMEAAVEATAEVKEKIETEASEMPSKEEAEAEVKEKVATKKAVKKEKAVKRLGAHVDRLLGEIDDLMDKLRGQKQDLLQEILAQEDKAKAITTEADEERRKQLFENIRADQQRVVDINDVLLSLQRLQKAAGSDAGAVQRWQLILEALDEDDDGKIEFKHLLAVLELFEKEKVELNTSQLSDVVEMFEKKDLLEEQEDQAEETEERKNNEASGQTLEASKKADGTEKA</sequence>
<keyword evidence="4" id="KW-0813">Transport</keyword>
<evidence type="ECO:0000256" key="3">
    <source>
        <dbReference type="ARBA" id="ARBA00020557"/>
    </source>
</evidence>
<feature type="compositionally biased region" description="Low complexity" evidence="13">
    <location>
        <begin position="364"/>
        <end position="383"/>
    </location>
</feature>
<dbReference type="InterPro" id="IPR002048">
    <property type="entry name" value="EF_hand_dom"/>
</dbReference>
<keyword evidence="9 14" id="KW-0472">Membrane</keyword>
<dbReference type="InterPro" id="IPR044202">
    <property type="entry name" value="LETM1/MDM38-like"/>
</dbReference>
<evidence type="ECO:0000313" key="18">
    <source>
        <dbReference type="Proteomes" id="UP000282613"/>
    </source>
</evidence>
<evidence type="ECO:0000256" key="1">
    <source>
        <dbReference type="ARBA" id="ARBA00004434"/>
    </source>
</evidence>
<organism evidence="19">
    <name type="scientific">Taenia asiatica</name>
    <name type="common">Asian tapeworm</name>
    <dbReference type="NCBI Taxonomy" id="60517"/>
    <lineage>
        <taxon>Eukaryota</taxon>
        <taxon>Metazoa</taxon>
        <taxon>Spiralia</taxon>
        <taxon>Lophotrochozoa</taxon>
        <taxon>Platyhelminthes</taxon>
        <taxon>Cestoda</taxon>
        <taxon>Eucestoda</taxon>
        <taxon>Cyclophyllidea</taxon>
        <taxon>Taeniidae</taxon>
        <taxon>Taenia</taxon>
    </lineage>
</organism>
<comment type="subcellular location">
    <subcellularLocation>
        <location evidence="1">Mitochondrion inner membrane</location>
        <topology evidence="1">Single-pass membrane protein</topology>
    </subcellularLocation>
</comment>
<dbReference type="GO" id="GO:0030003">
    <property type="term" value="P:intracellular monoatomic cation homeostasis"/>
    <property type="evidence" value="ECO:0007669"/>
    <property type="project" value="TreeGrafter"/>
</dbReference>
<feature type="region of interest" description="Disordered" evidence="13">
    <location>
        <begin position="684"/>
        <end position="721"/>
    </location>
</feature>
<evidence type="ECO:0000256" key="5">
    <source>
        <dbReference type="ARBA" id="ARBA00022692"/>
    </source>
</evidence>
<accession>A0A0R3W8Q0</accession>
<dbReference type="PANTHER" id="PTHR14009">
    <property type="entry name" value="LEUCINE ZIPPER-EF-HAND CONTAINING TRANSMEMBRANE PROTEIN"/>
    <property type="match status" value="1"/>
</dbReference>
<dbReference type="Proteomes" id="UP000282613">
    <property type="component" value="Unassembled WGS sequence"/>
</dbReference>
<dbReference type="GO" id="GO:0005509">
    <property type="term" value="F:calcium ion binding"/>
    <property type="evidence" value="ECO:0007669"/>
    <property type="project" value="InterPro"/>
</dbReference>
<proteinExistence type="inferred from homology"/>
<dbReference type="STRING" id="60517.A0A0R3W8Q0"/>
<dbReference type="InterPro" id="IPR033122">
    <property type="entry name" value="LETM1-like_RBD"/>
</dbReference>
<evidence type="ECO:0000313" key="17">
    <source>
        <dbReference type="EMBL" id="VDK37283.1"/>
    </source>
</evidence>
<evidence type="ECO:0000256" key="13">
    <source>
        <dbReference type="SAM" id="MobiDB-lite"/>
    </source>
</evidence>
<dbReference type="InterPro" id="IPR011992">
    <property type="entry name" value="EF-hand-dom_pair"/>
</dbReference>
<name>A0A0R3W8Q0_TAEAS</name>
<keyword evidence="8 11" id="KW-0496">Mitochondrion</keyword>
<comment type="similarity">
    <text evidence="2">Belongs to the LETM1 family.</text>
</comment>
<reference evidence="17 18" key="2">
    <citation type="submission" date="2018-11" db="EMBL/GenBank/DDBJ databases">
        <authorList>
            <consortium name="Pathogen Informatics"/>
        </authorList>
    </citation>
    <scope>NUCLEOTIDE SEQUENCE [LARGE SCALE GENOMIC DNA]</scope>
</reference>
<dbReference type="PANTHER" id="PTHR14009:SF1">
    <property type="entry name" value="MITOCHONDRIAL PROTON_CALCIUM EXCHANGER PROTEIN"/>
    <property type="match status" value="1"/>
</dbReference>
<dbReference type="GO" id="GO:0015297">
    <property type="term" value="F:antiporter activity"/>
    <property type="evidence" value="ECO:0007669"/>
    <property type="project" value="UniProtKB-KW"/>
</dbReference>
<evidence type="ECO:0000256" key="14">
    <source>
        <dbReference type="SAM" id="Phobius"/>
    </source>
</evidence>
<reference evidence="19" key="1">
    <citation type="submission" date="2017-02" db="UniProtKB">
        <authorList>
            <consortium name="WormBaseParasite"/>
        </authorList>
    </citation>
    <scope>IDENTIFICATION</scope>
</reference>
<evidence type="ECO:0000256" key="6">
    <source>
        <dbReference type="ARBA" id="ARBA00022792"/>
    </source>
</evidence>
<evidence type="ECO:0000256" key="8">
    <source>
        <dbReference type="ARBA" id="ARBA00023128"/>
    </source>
</evidence>
<keyword evidence="4" id="KW-0050">Antiport</keyword>
<dbReference type="Pfam" id="PF07766">
    <property type="entry name" value="LETM1_RBD"/>
    <property type="match status" value="1"/>
</dbReference>
<dbReference type="PROSITE" id="PS51758">
    <property type="entry name" value="LETM1_RBD"/>
    <property type="match status" value="1"/>
</dbReference>
<dbReference type="SUPFAM" id="SSF47473">
    <property type="entry name" value="EF-hand"/>
    <property type="match status" value="1"/>
</dbReference>
<dbReference type="WBParaSite" id="TASK_0000675501-mRNA-1">
    <property type="protein sequence ID" value="TASK_0000675501-mRNA-1"/>
    <property type="gene ID" value="TASK_0000675501"/>
</dbReference>